<dbReference type="PANTHER" id="PTHR30012:SF0">
    <property type="entry name" value="TYPE II SECRETION SYSTEM PROTEIN F-RELATED"/>
    <property type="match status" value="1"/>
</dbReference>
<name>B9XQY8_PEDPL</name>
<dbReference type="PROSITE" id="PS00874">
    <property type="entry name" value="T2SP_F"/>
    <property type="match status" value="1"/>
</dbReference>
<protein>
    <recommendedName>
        <fullName evidence="10">General secretion pathway protein F</fullName>
    </recommendedName>
</protein>
<feature type="domain" description="Type II secretion system protein GspF" evidence="13">
    <location>
        <begin position="269"/>
        <end position="391"/>
    </location>
</feature>
<dbReference type="Proteomes" id="UP000003688">
    <property type="component" value="Unassembled WGS sequence"/>
</dbReference>
<evidence type="ECO:0000256" key="8">
    <source>
        <dbReference type="ARBA" id="ARBA00022989"/>
    </source>
</evidence>
<dbReference type="AlphaFoldDB" id="B9XQY8"/>
<evidence type="ECO:0000313" key="15">
    <source>
        <dbReference type="Proteomes" id="UP000003688"/>
    </source>
</evidence>
<dbReference type="Pfam" id="PF00482">
    <property type="entry name" value="T2SSF"/>
    <property type="match status" value="2"/>
</dbReference>
<dbReference type="STRING" id="320771.Cflav_PD0647"/>
<dbReference type="InterPro" id="IPR042094">
    <property type="entry name" value="T2SS_GspF_sf"/>
</dbReference>
<keyword evidence="7 11" id="KW-0812">Transmembrane</keyword>
<proteinExistence type="inferred from homology"/>
<evidence type="ECO:0000256" key="2">
    <source>
        <dbReference type="ARBA" id="ARBA00004429"/>
    </source>
</evidence>
<dbReference type="OrthoDB" id="9805682at2"/>
<feature type="transmembrane region" description="Helical" evidence="12">
    <location>
        <begin position="372"/>
        <end position="393"/>
    </location>
</feature>
<feature type="transmembrane region" description="Helical" evidence="12">
    <location>
        <begin position="219"/>
        <end position="238"/>
    </location>
</feature>
<evidence type="ECO:0000256" key="4">
    <source>
        <dbReference type="ARBA" id="ARBA00022448"/>
    </source>
</evidence>
<keyword evidence="6" id="KW-0997">Cell inner membrane</keyword>
<accession>B9XQY8</accession>
<keyword evidence="5" id="KW-1003">Cell membrane</keyword>
<gene>
    <name evidence="14" type="ORF">Cflav_PD0647</name>
</gene>
<feature type="transmembrane region" description="Helical" evidence="12">
    <location>
        <begin position="166"/>
        <end position="185"/>
    </location>
</feature>
<dbReference type="PRINTS" id="PR00812">
    <property type="entry name" value="BCTERIALGSPF"/>
</dbReference>
<dbReference type="InterPro" id="IPR003004">
    <property type="entry name" value="GspF/PilC"/>
</dbReference>
<evidence type="ECO:0000256" key="12">
    <source>
        <dbReference type="SAM" id="Phobius"/>
    </source>
</evidence>
<keyword evidence="15" id="KW-1185">Reference proteome</keyword>
<evidence type="ECO:0000313" key="14">
    <source>
        <dbReference type="EMBL" id="EEF57765.1"/>
    </source>
</evidence>
<dbReference type="GO" id="GO:0015628">
    <property type="term" value="P:protein secretion by the type II secretion system"/>
    <property type="evidence" value="ECO:0007669"/>
    <property type="project" value="TreeGrafter"/>
</dbReference>
<comment type="similarity">
    <text evidence="3 11">Belongs to the GSP F family.</text>
</comment>
<comment type="function">
    <text evidence="1">Component of the type II secretion system inner membrane complex required for the energy-dependent secretion of extracellular factors such as proteases and toxins from the periplasm.</text>
</comment>
<keyword evidence="9 12" id="KW-0472">Membrane</keyword>
<evidence type="ECO:0000256" key="7">
    <source>
        <dbReference type="ARBA" id="ARBA00022692"/>
    </source>
</evidence>
<dbReference type="GO" id="GO:0005886">
    <property type="term" value="C:plasma membrane"/>
    <property type="evidence" value="ECO:0007669"/>
    <property type="project" value="UniProtKB-SubCell"/>
</dbReference>
<evidence type="ECO:0000256" key="6">
    <source>
        <dbReference type="ARBA" id="ARBA00022519"/>
    </source>
</evidence>
<evidence type="ECO:0000256" key="1">
    <source>
        <dbReference type="ARBA" id="ARBA00002684"/>
    </source>
</evidence>
<comment type="subcellular location">
    <subcellularLocation>
        <location evidence="2">Cell inner membrane</location>
        <topology evidence="2">Multi-pass membrane protein</topology>
    </subcellularLocation>
    <subcellularLocation>
        <location evidence="11">Cell membrane</location>
        <topology evidence="11">Multi-pass membrane protein</topology>
    </subcellularLocation>
</comment>
<dbReference type="RefSeq" id="WP_007418223.1">
    <property type="nucleotide sequence ID" value="NZ_ABOX02000058.1"/>
</dbReference>
<reference evidence="14 15" key="1">
    <citation type="journal article" date="2011" name="J. Bacteriol.">
        <title>Genome sequence of 'Pedosphaera parvula' Ellin514, an aerobic Verrucomicrobial isolate from pasture soil.</title>
        <authorList>
            <person name="Kant R."/>
            <person name="van Passel M.W."/>
            <person name="Sangwan P."/>
            <person name="Palva A."/>
            <person name="Lucas S."/>
            <person name="Copeland A."/>
            <person name="Lapidus A."/>
            <person name="Glavina Del Rio T."/>
            <person name="Dalin E."/>
            <person name="Tice H."/>
            <person name="Bruce D."/>
            <person name="Goodwin L."/>
            <person name="Pitluck S."/>
            <person name="Chertkov O."/>
            <person name="Larimer F.W."/>
            <person name="Land M.L."/>
            <person name="Hauser L."/>
            <person name="Brettin T.S."/>
            <person name="Detter J.C."/>
            <person name="Han S."/>
            <person name="de Vos W.M."/>
            <person name="Janssen P.H."/>
            <person name="Smidt H."/>
        </authorList>
    </citation>
    <scope>NUCLEOTIDE SEQUENCE [LARGE SCALE GENOMIC DNA]</scope>
    <source>
        <strain evidence="14 15">Ellin514</strain>
    </source>
</reference>
<evidence type="ECO:0000256" key="3">
    <source>
        <dbReference type="ARBA" id="ARBA00005745"/>
    </source>
</evidence>
<evidence type="ECO:0000256" key="9">
    <source>
        <dbReference type="ARBA" id="ARBA00023136"/>
    </source>
</evidence>
<dbReference type="InterPro" id="IPR001992">
    <property type="entry name" value="T2SS_GspF/T4SS_PilC_CS"/>
</dbReference>
<dbReference type="FunFam" id="1.20.81.30:FF:000001">
    <property type="entry name" value="Type II secretion system protein F"/>
    <property type="match status" value="2"/>
</dbReference>
<organism evidence="14 15">
    <name type="scientific">Pedosphaera parvula (strain Ellin514)</name>
    <dbReference type="NCBI Taxonomy" id="320771"/>
    <lineage>
        <taxon>Bacteria</taxon>
        <taxon>Pseudomonadati</taxon>
        <taxon>Verrucomicrobiota</taxon>
        <taxon>Pedosphaerae</taxon>
        <taxon>Pedosphaerales</taxon>
        <taxon>Pedosphaeraceae</taxon>
        <taxon>Pedosphaera</taxon>
    </lineage>
</organism>
<feature type="domain" description="Type II secretion system protein GspF" evidence="13">
    <location>
        <begin position="66"/>
        <end position="189"/>
    </location>
</feature>
<evidence type="ECO:0000256" key="10">
    <source>
        <dbReference type="ARBA" id="ARBA00030750"/>
    </source>
</evidence>
<dbReference type="PANTHER" id="PTHR30012">
    <property type="entry name" value="GENERAL SECRETION PATHWAY PROTEIN"/>
    <property type="match status" value="1"/>
</dbReference>
<evidence type="ECO:0000256" key="11">
    <source>
        <dbReference type="RuleBase" id="RU003923"/>
    </source>
</evidence>
<dbReference type="Gene3D" id="1.20.81.30">
    <property type="entry name" value="Type II secretion system (T2SS), domain F"/>
    <property type="match status" value="2"/>
</dbReference>
<comment type="caution">
    <text evidence="14">The sequence shown here is derived from an EMBL/GenBank/DDBJ whole genome shotgun (WGS) entry which is preliminary data.</text>
</comment>
<dbReference type="EMBL" id="ABOX02000058">
    <property type="protein sequence ID" value="EEF57765.1"/>
    <property type="molecule type" value="Genomic_DNA"/>
</dbReference>
<evidence type="ECO:0000259" key="13">
    <source>
        <dbReference type="Pfam" id="PF00482"/>
    </source>
</evidence>
<keyword evidence="8 12" id="KW-1133">Transmembrane helix</keyword>
<dbReference type="InterPro" id="IPR018076">
    <property type="entry name" value="T2SS_GspF_dom"/>
</dbReference>
<keyword evidence="4 11" id="KW-0813">Transport</keyword>
<sequence>MPSYAYVARETSTGREIRSSVEAATEQAAINALLNRNLLVVSIQEKVGKKGKTSGGKVALADLVIFTRQLATMLDAGLAMVQSLQALAEQTTNKVMRDVIKDVTARVEAGDSFSEALVKHPKVFNRLYVCMVGAGEKGGLLSEILARLATYLENAARLRRKVKSAMMYPTVVTCVAISITIFLMVKVVPVFGEIFESFGAKLPTPTQYLINVSHFMQKWVVPLLMGAGATVYGWLYFIKPNPVASFGMAAVIKLPIFGHIAHKICLARFTRTFCSLIRSGVPILEVLQITSNTVGNVVMEKAIKVATTDIERGEGISVALGKHPVFPAMIIRMLSAGEQTGKIDGMMERISDFLDEEIETILAGLTSLIEPLLIVFLGVIVGGIVICMFLPIFKMSEIVNPHR</sequence>
<evidence type="ECO:0000256" key="5">
    <source>
        <dbReference type="ARBA" id="ARBA00022475"/>
    </source>
</evidence>